<feature type="region of interest" description="Disordered" evidence="1">
    <location>
        <begin position="61"/>
        <end position="81"/>
    </location>
</feature>
<dbReference type="STRING" id="327505.A0A2H3FNU3"/>
<dbReference type="AlphaFoldDB" id="A0A2H3FNU3"/>
<evidence type="ECO:0000256" key="1">
    <source>
        <dbReference type="SAM" id="MobiDB-lite"/>
    </source>
</evidence>
<evidence type="ECO:0000313" key="3">
    <source>
        <dbReference type="Proteomes" id="UP000219602"/>
    </source>
</evidence>
<reference evidence="2 3" key="2">
    <citation type="journal article" date="2017" name="Sci. Rep.">
        <title>A mobile pathogenicity chromosome in Fusarium oxysporum for infection of multiple cucurbit species.</title>
        <authorList>
            <person name="van Dam P."/>
            <person name="Fokkens L."/>
            <person name="Ayukawa Y."/>
            <person name="van der Gragt M."/>
            <person name="Ter Horst A."/>
            <person name="Brankovics B."/>
            <person name="Houterman P.M."/>
            <person name="Arie T."/>
            <person name="Rep M."/>
        </authorList>
    </citation>
    <scope>NUCLEOTIDE SEQUENCE [LARGE SCALE GENOMIC DNA]</scope>
    <source>
        <strain evidence="2 3">Forc016</strain>
    </source>
</reference>
<evidence type="ECO:0000313" key="2">
    <source>
        <dbReference type="EMBL" id="PCD20170.1"/>
    </source>
</evidence>
<sequence length="463" mass="52462">MTTSSCGKLVSYCDCTGRQANIGGIFVSRASCDWCHGVVPDDKAIYMVLKDHVEQIQFLGTKRGKARPKRNKKRNKNGSGDVVEALQHLPYREDVDKLYKKYGFQVICASARVLLGTGPLEQRHLSTASWEDCLPAAEPDSDVSVDGADREIAGEPEPDSAAEKAPPWDHHCEPEVAAGEYRGIKYVEPEAAEQEYMDVQDMEEKPGDSDKVAPDASDDYGNDSASDKPADPEMEAYPAKVCYEVPVEDAMPSDEETREERAQEKKDLICLPFNSQHILMVQLQGILERACFTYAQRCLPALLRRRKWSCAEAVPLHTWMDEFSIIQDTFHTEPSRDLLQSVAEIEDTAVRRTPIDWSRMKKLLDSAVELTEVLQTEEYGDLIKKIRVDVAQAIQDFVHQEEELRNREMGELFCICLEREELDEREKVAWAEKERKTRECQQSAGLRVIKAIDEAKVIFETPK</sequence>
<comment type="caution">
    <text evidence="2">The sequence shown here is derived from an EMBL/GenBank/DDBJ whole genome shotgun (WGS) entry which is preliminary data.</text>
</comment>
<feature type="compositionally biased region" description="Basic and acidic residues" evidence="1">
    <location>
        <begin position="202"/>
        <end position="213"/>
    </location>
</feature>
<name>A0A2H3FNU3_FUSOX</name>
<dbReference type="Proteomes" id="UP000219602">
    <property type="component" value="Unassembled WGS sequence"/>
</dbReference>
<protein>
    <submittedName>
        <fullName evidence="2">Uncharacterized protein</fullName>
    </submittedName>
</protein>
<feature type="compositionally biased region" description="Basic residues" evidence="1">
    <location>
        <begin position="62"/>
        <end position="76"/>
    </location>
</feature>
<feature type="region of interest" description="Disordered" evidence="1">
    <location>
        <begin position="135"/>
        <end position="171"/>
    </location>
</feature>
<gene>
    <name evidence="2" type="ORF">AU210_016136</name>
</gene>
<proteinExistence type="predicted"/>
<organism evidence="2 3">
    <name type="scientific">Fusarium oxysporum f. sp. radicis-cucumerinum</name>
    <dbReference type="NCBI Taxonomy" id="327505"/>
    <lineage>
        <taxon>Eukaryota</taxon>
        <taxon>Fungi</taxon>
        <taxon>Dikarya</taxon>
        <taxon>Ascomycota</taxon>
        <taxon>Pezizomycotina</taxon>
        <taxon>Sordariomycetes</taxon>
        <taxon>Hypocreomycetidae</taxon>
        <taxon>Hypocreales</taxon>
        <taxon>Nectriaceae</taxon>
        <taxon>Fusarium</taxon>
        <taxon>Fusarium oxysporum species complex</taxon>
    </lineage>
</organism>
<reference evidence="2 3" key="1">
    <citation type="journal article" date="2016" name="Environ. Microbiol.">
        <title>Effector profiles distinguish formae speciales of Fusarium oxysporum.</title>
        <authorList>
            <person name="van Dam P."/>
            <person name="Fokkens L."/>
            <person name="Schmidt S.M."/>
            <person name="Linmans J.H."/>
            <person name="Kistler H.C."/>
            <person name="Ma L.J."/>
            <person name="Rep M."/>
        </authorList>
    </citation>
    <scope>NUCLEOTIDE SEQUENCE [LARGE SCALE GENOMIC DNA]</scope>
    <source>
        <strain evidence="2 3">Forc016</strain>
    </source>
</reference>
<accession>A0A2H3FNU3</accession>
<feature type="region of interest" description="Disordered" evidence="1">
    <location>
        <begin position="201"/>
        <end position="232"/>
    </location>
</feature>
<dbReference type="EMBL" id="MABQ02000020">
    <property type="protein sequence ID" value="PCD20170.1"/>
    <property type="molecule type" value="Genomic_DNA"/>
</dbReference>